<dbReference type="GO" id="GO:0030170">
    <property type="term" value="F:pyridoxal phosphate binding"/>
    <property type="evidence" value="ECO:0007669"/>
    <property type="project" value="InterPro"/>
</dbReference>
<dbReference type="CDD" id="cd00609">
    <property type="entry name" value="AAT_like"/>
    <property type="match status" value="1"/>
</dbReference>
<dbReference type="InterPro" id="IPR015421">
    <property type="entry name" value="PyrdxlP-dep_Trfase_major"/>
</dbReference>
<reference evidence="7 8" key="1">
    <citation type="journal article" date="2018" name="Genome Biol. Evol.">
        <title>Multiple Roots of Fruiting Body Formation in Amoebozoa.</title>
        <authorList>
            <person name="Hillmann F."/>
            <person name="Forbes G."/>
            <person name="Novohradska S."/>
            <person name="Ferling I."/>
            <person name="Riege K."/>
            <person name="Groth M."/>
            <person name="Westermann M."/>
            <person name="Marz M."/>
            <person name="Spaller T."/>
            <person name="Winckler T."/>
            <person name="Schaap P."/>
            <person name="Glockner G."/>
        </authorList>
    </citation>
    <scope>NUCLEOTIDE SEQUENCE [LARGE SCALE GENOMIC DNA]</scope>
    <source>
        <strain evidence="7 8">Jena</strain>
    </source>
</reference>
<dbReference type="GO" id="GO:0006520">
    <property type="term" value="P:amino acid metabolic process"/>
    <property type="evidence" value="ECO:0007669"/>
    <property type="project" value="InterPro"/>
</dbReference>
<evidence type="ECO:0000256" key="1">
    <source>
        <dbReference type="ARBA" id="ARBA00001933"/>
    </source>
</evidence>
<keyword evidence="3" id="KW-0032">Aminotransferase</keyword>
<dbReference type="STRING" id="1890364.A0A2P6N0Y7"/>
<dbReference type="EMBL" id="MDYQ01000257">
    <property type="protein sequence ID" value="PRP77629.1"/>
    <property type="molecule type" value="Genomic_DNA"/>
</dbReference>
<sequence length="412" mass="46448">MKLSSEIEVLRDTVPNKSAEELIKELPQNATMRDIFDFCKRNNIHSLAQGMIELPPPKKLRDIAATICAGDENEIHQYRNRFGEEDYRDALVTLMQKRYEAPHITRDHILATAGVTGVLCSVLIYLKNEKGGSDKVRDLGLIVPFYTYHAKQITDVFGRTPVYVSSKEDFTPDWEAIHRALFEGNGLDLLIVTNPGNPGGNLWARDDLEKLIEMTGKAGCLLLMDEIYCDLIWREGYWSPVQMDKLPKHVIVARGFAKSLAAQSWRCGYAVGDPEMIDKLMKIHDPIYISVPWLQHAIGRYITNEYEDFDRHIKETGDLMQNNWKILAPAMQKALGWTPLEPSGSMYGMFYHHVSTDKEAIVHGLAKGVGVAPGSIFWPNNPDNTGYVRIHCGVSHEKAKEIVAALESAPNK</sequence>
<evidence type="ECO:0000256" key="5">
    <source>
        <dbReference type="ARBA" id="ARBA00022898"/>
    </source>
</evidence>
<dbReference type="PANTHER" id="PTHR46383:SF1">
    <property type="entry name" value="ASPARTATE AMINOTRANSFERASE"/>
    <property type="match status" value="1"/>
</dbReference>
<comment type="caution">
    <text evidence="7">The sequence shown here is derived from an EMBL/GenBank/DDBJ whole genome shotgun (WGS) entry which is preliminary data.</text>
</comment>
<evidence type="ECO:0000313" key="8">
    <source>
        <dbReference type="Proteomes" id="UP000241769"/>
    </source>
</evidence>
<evidence type="ECO:0000259" key="6">
    <source>
        <dbReference type="Pfam" id="PF00155"/>
    </source>
</evidence>
<evidence type="ECO:0000256" key="2">
    <source>
        <dbReference type="ARBA" id="ARBA00007441"/>
    </source>
</evidence>
<keyword evidence="5" id="KW-0663">Pyridoxal phosphate</keyword>
<keyword evidence="8" id="KW-1185">Reference proteome</keyword>
<dbReference type="InterPro" id="IPR015422">
    <property type="entry name" value="PyrdxlP-dep_Trfase_small"/>
</dbReference>
<keyword evidence="4" id="KW-0808">Transferase</keyword>
<dbReference type="GO" id="GO:0008483">
    <property type="term" value="F:transaminase activity"/>
    <property type="evidence" value="ECO:0007669"/>
    <property type="project" value="UniProtKB-KW"/>
</dbReference>
<evidence type="ECO:0000256" key="3">
    <source>
        <dbReference type="ARBA" id="ARBA00022576"/>
    </source>
</evidence>
<dbReference type="SUPFAM" id="SSF53383">
    <property type="entry name" value="PLP-dependent transferases"/>
    <property type="match status" value="1"/>
</dbReference>
<dbReference type="InterPro" id="IPR015424">
    <property type="entry name" value="PyrdxlP-dep_Trfase"/>
</dbReference>
<comment type="cofactor">
    <cofactor evidence="1">
        <name>pyridoxal 5'-phosphate</name>
        <dbReference type="ChEBI" id="CHEBI:597326"/>
    </cofactor>
</comment>
<dbReference type="InParanoid" id="A0A2P6N0Y7"/>
<proteinExistence type="inferred from homology"/>
<accession>A0A2P6N0Y7</accession>
<evidence type="ECO:0000256" key="4">
    <source>
        <dbReference type="ARBA" id="ARBA00022679"/>
    </source>
</evidence>
<comment type="similarity">
    <text evidence="2">Belongs to the class-I pyridoxal-phosphate-dependent aminotransferase family.</text>
</comment>
<dbReference type="Pfam" id="PF00155">
    <property type="entry name" value="Aminotran_1_2"/>
    <property type="match status" value="1"/>
</dbReference>
<feature type="domain" description="Aminotransferase class I/classII large" evidence="6">
    <location>
        <begin position="57"/>
        <end position="406"/>
    </location>
</feature>
<dbReference type="AlphaFoldDB" id="A0A2P6N0Y7"/>
<dbReference type="Gene3D" id="3.90.1150.10">
    <property type="entry name" value="Aspartate Aminotransferase, domain 1"/>
    <property type="match status" value="1"/>
</dbReference>
<dbReference type="InterPro" id="IPR050596">
    <property type="entry name" value="AspAT/PAT-like"/>
</dbReference>
<dbReference type="InterPro" id="IPR004839">
    <property type="entry name" value="Aminotransferase_I/II_large"/>
</dbReference>
<dbReference type="Proteomes" id="UP000241769">
    <property type="component" value="Unassembled WGS sequence"/>
</dbReference>
<protein>
    <submittedName>
        <fullName evidence="7">Aspartate transaminase</fullName>
    </submittedName>
</protein>
<evidence type="ECO:0000313" key="7">
    <source>
        <dbReference type="EMBL" id="PRP77629.1"/>
    </source>
</evidence>
<gene>
    <name evidence="7" type="ORF">PROFUN_00490</name>
</gene>
<dbReference type="OrthoDB" id="7042322at2759"/>
<name>A0A2P6N0Y7_9EUKA</name>
<organism evidence="7 8">
    <name type="scientific">Planoprotostelium fungivorum</name>
    <dbReference type="NCBI Taxonomy" id="1890364"/>
    <lineage>
        <taxon>Eukaryota</taxon>
        <taxon>Amoebozoa</taxon>
        <taxon>Evosea</taxon>
        <taxon>Variosea</taxon>
        <taxon>Cavosteliida</taxon>
        <taxon>Cavosteliaceae</taxon>
        <taxon>Planoprotostelium</taxon>
    </lineage>
</organism>
<dbReference type="Gene3D" id="3.40.640.10">
    <property type="entry name" value="Type I PLP-dependent aspartate aminotransferase-like (Major domain)"/>
    <property type="match status" value="1"/>
</dbReference>
<dbReference type="PANTHER" id="PTHR46383">
    <property type="entry name" value="ASPARTATE AMINOTRANSFERASE"/>
    <property type="match status" value="1"/>
</dbReference>